<evidence type="ECO:0000256" key="1">
    <source>
        <dbReference type="SAM" id="MobiDB-lite"/>
    </source>
</evidence>
<keyword evidence="3" id="KW-1185">Reference proteome</keyword>
<dbReference type="CTD" id="60672"/>
<feature type="region of interest" description="Disordered" evidence="1">
    <location>
        <begin position="440"/>
        <end position="467"/>
    </location>
</feature>
<feature type="region of interest" description="Disordered" evidence="1">
    <location>
        <begin position="81"/>
        <end position="230"/>
    </location>
</feature>
<dbReference type="AlphaFoldDB" id="A0A8C0VHF0"/>
<dbReference type="Ensembl" id="ENSCCET00000034297.1">
    <property type="protein sequence ID" value="ENSCCEP00000022588.1"/>
    <property type="gene ID" value="ENSCCEG00000020399.1"/>
</dbReference>
<dbReference type="GO" id="GO:0030336">
    <property type="term" value="P:negative regulation of cell migration"/>
    <property type="evidence" value="ECO:0007669"/>
    <property type="project" value="InterPro"/>
</dbReference>
<evidence type="ECO:0000313" key="3">
    <source>
        <dbReference type="Proteomes" id="UP000694410"/>
    </source>
</evidence>
<evidence type="ECO:0000313" key="2">
    <source>
        <dbReference type="Ensembl" id="ENSCCEP00000022588.1"/>
    </source>
</evidence>
<dbReference type="OrthoDB" id="10002384at2759"/>
<dbReference type="RefSeq" id="XP_023796398.1">
    <property type="nucleotide sequence ID" value="XM_023940630.1"/>
</dbReference>
<dbReference type="RefSeq" id="XP_023796397.1">
    <property type="nucleotide sequence ID" value="XM_023940629.1"/>
</dbReference>
<dbReference type="RefSeq" id="XP_023796400.1">
    <property type="nucleotide sequence ID" value="XM_023940632.1"/>
</dbReference>
<dbReference type="Pfam" id="PF15734">
    <property type="entry name" value="MIIP"/>
    <property type="match status" value="1"/>
</dbReference>
<dbReference type="GeneID" id="111938720"/>
<dbReference type="GO" id="GO:0010972">
    <property type="term" value="P:negative regulation of G2/M transition of mitotic cell cycle"/>
    <property type="evidence" value="ECO:0007669"/>
    <property type="project" value="InterPro"/>
</dbReference>
<dbReference type="KEGG" id="ccae:111938720"/>
<feature type="compositionally biased region" description="Polar residues" evidence="1">
    <location>
        <begin position="444"/>
        <end position="467"/>
    </location>
</feature>
<proteinExistence type="predicted"/>
<reference evidence="2" key="2">
    <citation type="submission" date="2025-09" db="UniProtKB">
        <authorList>
            <consortium name="Ensembl"/>
        </authorList>
    </citation>
    <scope>IDENTIFICATION</scope>
</reference>
<dbReference type="PANTHER" id="PTHR34831:SF1">
    <property type="entry name" value="MIGRATION AND INVASION-INHIBITORY PROTEIN"/>
    <property type="match status" value="1"/>
</dbReference>
<protein>
    <submittedName>
        <fullName evidence="2">Migration and invasion inhibitory protein</fullName>
    </submittedName>
</protein>
<dbReference type="PANTHER" id="PTHR34831">
    <property type="entry name" value="MIGRATION AND INVASION-INHIBITORY PROTEIN"/>
    <property type="match status" value="1"/>
</dbReference>
<accession>A0A8C0VHF0</accession>
<reference evidence="2" key="1">
    <citation type="submission" date="2025-08" db="UniProtKB">
        <authorList>
            <consortium name="Ensembl"/>
        </authorList>
    </citation>
    <scope>IDENTIFICATION</scope>
</reference>
<gene>
    <name evidence="2" type="primary">MIIP</name>
</gene>
<dbReference type="InterPro" id="IPR031466">
    <property type="entry name" value="MIIP"/>
</dbReference>
<name>A0A8C0VHF0_CYACU</name>
<sequence length="467" mass="51847">MDLELLKRLRQVNQDLLQRLKMKQEEIRKRIPSKQLLPASLHSSTAADRCVPLPRRVKENQVDAVKSAADPGIMVIVEPRAGPSSSLKHTSSDRGLQQQQTRTQEGAGFDSSFPGKEKNVTPVPTIVMCGREISRVDGDGRAQGRPEKESSFLGPGENREQSALPHGSHEKTHPGPSLSREQNKESSGQHVVIGEPHVPTSVLLTSQSRELKKEASHVTSQPDPEEDTISVSSCSAHPFLGYDWIAGLLDIKSSVTEESEQYFTELQEFRQSNRESCVHQQDLEPKALDCTGPEQELDLITGSHKCVYCYRLNQRLFTIPVDSESACHVCKMPRTHQPSGTLEEPTHVRVSIPRSALLPAYKYKAHRRRSFEPADDLALPSHCLAGWENMVPSSNALLSSLDLRASLEEKPSPCPVGSLSRVSGEARTDKFLHLPHLAHPRFSRANQDQRQQLSVQSPFPQHSGPLT</sequence>
<dbReference type="Proteomes" id="UP000694410">
    <property type="component" value="Unplaced"/>
</dbReference>
<feature type="compositionally biased region" description="Basic and acidic residues" evidence="1">
    <location>
        <begin position="132"/>
        <end position="150"/>
    </location>
</feature>
<organism evidence="2 3">
    <name type="scientific">Cyanistes caeruleus</name>
    <name type="common">Eurasian blue tit</name>
    <name type="synonym">Parus caeruleus</name>
    <dbReference type="NCBI Taxonomy" id="156563"/>
    <lineage>
        <taxon>Eukaryota</taxon>
        <taxon>Metazoa</taxon>
        <taxon>Chordata</taxon>
        <taxon>Craniata</taxon>
        <taxon>Vertebrata</taxon>
        <taxon>Euteleostomi</taxon>
        <taxon>Archelosauria</taxon>
        <taxon>Archosauria</taxon>
        <taxon>Dinosauria</taxon>
        <taxon>Saurischia</taxon>
        <taxon>Theropoda</taxon>
        <taxon>Coelurosauria</taxon>
        <taxon>Aves</taxon>
        <taxon>Neognathae</taxon>
        <taxon>Neoaves</taxon>
        <taxon>Telluraves</taxon>
        <taxon>Australaves</taxon>
        <taxon>Passeriformes</taxon>
        <taxon>Paridae</taxon>
        <taxon>Cyanistes</taxon>
    </lineage>
</organism>
<dbReference type="RefSeq" id="XP_023796396.1">
    <property type="nucleotide sequence ID" value="XM_023940628.1"/>
</dbReference>
<feature type="compositionally biased region" description="Polar residues" evidence="1">
    <location>
        <begin position="83"/>
        <end position="104"/>
    </location>
</feature>